<evidence type="ECO:0000313" key="1">
    <source>
        <dbReference type="EMBL" id="QKU34563.1"/>
    </source>
</evidence>
<dbReference type="KEGG" id="vg:80517891"/>
<dbReference type="RefSeq" id="YP_010781200.1">
    <property type="nucleotide sequence ID" value="NC_075038.1"/>
</dbReference>
<accession>A0A6N1NSA8</accession>
<name>A0A6N1NSA8_9VIRU</name>
<dbReference type="GeneID" id="80517891"/>
<organism evidence="1">
    <name type="scientific">Tupanvirus deep ocean</name>
    <dbReference type="NCBI Taxonomy" id="2126984"/>
    <lineage>
        <taxon>Viruses</taxon>
        <taxon>Varidnaviria</taxon>
        <taxon>Bamfordvirae</taxon>
        <taxon>Nucleocytoviricota</taxon>
        <taxon>Megaviricetes</taxon>
        <taxon>Imitervirales</taxon>
        <taxon>Mimiviridae</taxon>
        <taxon>Megamimivirinae</taxon>
        <taxon>Tupanvirus</taxon>
        <taxon>Tupanvirus altamarinense</taxon>
    </lineage>
</organism>
<sequence>MLLTEFIKTMTFAEASSMEYITTILKSDTPGLHIFILYFIPQGIKYKSANNLCMLFFEP</sequence>
<dbReference type="EMBL" id="MF405918">
    <property type="protein sequence ID" value="QKU34563.1"/>
    <property type="molecule type" value="Genomic_DNA"/>
</dbReference>
<protein>
    <submittedName>
        <fullName evidence="1">Putative ORFan</fullName>
    </submittedName>
</protein>
<reference evidence="1" key="2">
    <citation type="journal article" date="2018" name="Nat. Commun.">
        <title>Tailed giant Tupanvirus possesses the most complete translational apparatus of the known virosphere.</title>
        <authorList>
            <person name="Abrahao J."/>
            <person name="Silva L."/>
            <person name="Silva L.S."/>
            <person name="Khalil J.Y.B."/>
            <person name="Rodrigues R."/>
            <person name="Arantes T."/>
            <person name="Assis F."/>
            <person name="Boratto P."/>
            <person name="Andrade M."/>
            <person name="Kroon E.G."/>
            <person name="Ribeiro B."/>
            <person name="Bergier I."/>
            <person name="Seligmann H."/>
            <person name="Ghigo E."/>
            <person name="Colson P."/>
            <person name="Levasseur A."/>
            <person name="Kroemer G."/>
            <person name="Raoult D."/>
            <person name="La Scola B."/>
        </authorList>
    </citation>
    <scope>NUCLEOTIDE SEQUENCE [LARGE SCALE GENOMIC DNA]</scope>
    <source>
        <strain evidence="1">Deep ocean</strain>
    </source>
</reference>
<proteinExistence type="predicted"/>
<reference evidence="1" key="1">
    <citation type="submission" date="2017-06" db="EMBL/GenBank/DDBJ databases">
        <authorList>
            <person name="Assis F.L."/>
            <person name="Abrahao J.S."/>
            <person name="Silva L."/>
            <person name="Khalil J.B."/>
            <person name="Rodrigues R."/>
            <person name="Silva L.S."/>
            <person name="Boratto P."/>
            <person name="Andrade M."/>
            <person name="Kroon E.G."/>
            <person name="Ribeiro B."/>
            <person name="Bergier I."/>
            <person name="Seligmann H."/>
            <person name="Ghigo E."/>
            <person name="Colson P."/>
            <person name="Levasseur A."/>
            <person name="Raoult D."/>
            <person name="Scola B.L."/>
        </authorList>
    </citation>
    <scope>NUCLEOTIDE SEQUENCE</scope>
    <source>
        <strain evidence="1">Deep ocean</strain>
    </source>
</reference>